<keyword evidence="9" id="KW-1185">Reference proteome</keyword>
<dbReference type="PANTHER" id="PTHR11540">
    <property type="entry name" value="MALATE AND LACTATE DEHYDROGENASE"/>
    <property type="match status" value="1"/>
</dbReference>
<comment type="similarity">
    <text evidence="1">Belongs to the LDH/MDH superfamily. MDH type 1 family.</text>
</comment>
<accession>A0ABQ7M8H9</accession>
<dbReference type="SUPFAM" id="SSF56327">
    <property type="entry name" value="LDH C-terminal domain-like"/>
    <property type="match status" value="1"/>
</dbReference>
<dbReference type="SUPFAM" id="SSF51735">
    <property type="entry name" value="NAD(P)-binding Rossmann-fold domains"/>
    <property type="match status" value="1"/>
</dbReference>
<evidence type="ECO:0000256" key="4">
    <source>
        <dbReference type="ARBA" id="ARBA00022532"/>
    </source>
</evidence>
<feature type="domain" description="Lactate/malate dehydrogenase C-terminal" evidence="7">
    <location>
        <begin position="285"/>
        <end position="337"/>
    </location>
</feature>
<organism evidence="8 9">
    <name type="scientific">Brassica rapa subsp. trilocularis</name>
    <dbReference type="NCBI Taxonomy" id="1813537"/>
    <lineage>
        <taxon>Eukaryota</taxon>
        <taxon>Viridiplantae</taxon>
        <taxon>Streptophyta</taxon>
        <taxon>Embryophyta</taxon>
        <taxon>Tracheophyta</taxon>
        <taxon>Spermatophyta</taxon>
        <taxon>Magnoliopsida</taxon>
        <taxon>eudicotyledons</taxon>
        <taxon>Gunneridae</taxon>
        <taxon>Pentapetalae</taxon>
        <taxon>rosids</taxon>
        <taxon>malvids</taxon>
        <taxon>Brassicales</taxon>
        <taxon>Brassicaceae</taxon>
        <taxon>Brassiceae</taxon>
        <taxon>Brassica</taxon>
    </lineage>
</organism>
<keyword evidence="5" id="KW-0560">Oxidoreductase</keyword>
<evidence type="ECO:0000256" key="6">
    <source>
        <dbReference type="ARBA" id="ARBA00023027"/>
    </source>
</evidence>
<comment type="subunit">
    <text evidence="2">Homodimer.</text>
</comment>
<dbReference type="InterPro" id="IPR015955">
    <property type="entry name" value="Lactate_DH/Glyco_Ohase_4_C"/>
</dbReference>
<evidence type="ECO:0000256" key="1">
    <source>
        <dbReference type="ARBA" id="ARBA00008824"/>
    </source>
</evidence>
<dbReference type="InterPro" id="IPR001252">
    <property type="entry name" value="Malate_DH_AS"/>
</dbReference>
<keyword evidence="6" id="KW-0520">NAD</keyword>
<reference evidence="8 9" key="1">
    <citation type="submission" date="2021-03" db="EMBL/GenBank/DDBJ databases">
        <authorList>
            <person name="King G.J."/>
            <person name="Bancroft I."/>
            <person name="Baten A."/>
            <person name="Bloomfield J."/>
            <person name="Borpatragohain P."/>
            <person name="He Z."/>
            <person name="Irish N."/>
            <person name="Irwin J."/>
            <person name="Liu K."/>
            <person name="Mauleon R.P."/>
            <person name="Moore J."/>
            <person name="Morris R."/>
            <person name="Ostergaard L."/>
            <person name="Wang B."/>
            <person name="Wells R."/>
        </authorList>
    </citation>
    <scope>NUCLEOTIDE SEQUENCE [LARGE SCALE GENOMIC DNA]</scope>
    <source>
        <strain evidence="8">R-o-18</strain>
        <tissue evidence="8">Leaf</tissue>
    </source>
</reference>
<protein>
    <recommendedName>
        <fullName evidence="3">malate dehydrogenase</fullName>
        <ecNumber evidence="3">1.1.1.37</ecNumber>
    </recommendedName>
</protein>
<dbReference type="EMBL" id="JADBGQ010000006">
    <property type="protein sequence ID" value="KAG5393636.1"/>
    <property type="molecule type" value="Genomic_DNA"/>
</dbReference>
<evidence type="ECO:0000256" key="5">
    <source>
        <dbReference type="ARBA" id="ARBA00023002"/>
    </source>
</evidence>
<dbReference type="InterPro" id="IPR036291">
    <property type="entry name" value="NAD(P)-bd_dom_sf"/>
</dbReference>
<evidence type="ECO:0000313" key="8">
    <source>
        <dbReference type="EMBL" id="KAG5393636.1"/>
    </source>
</evidence>
<keyword evidence="4" id="KW-0816">Tricarboxylic acid cycle</keyword>
<gene>
    <name evidence="8" type="primary">A06p033310.1_BraROA</name>
    <name evidence="8" type="ORF">IGI04_023599</name>
</gene>
<dbReference type="Proteomes" id="UP000823674">
    <property type="component" value="Chromosome A06"/>
</dbReference>
<dbReference type="Gene3D" id="3.90.110.10">
    <property type="entry name" value="Lactate dehydrogenase/glycoside hydrolase, family 4, C-terminal"/>
    <property type="match status" value="1"/>
</dbReference>
<dbReference type="InterPro" id="IPR022383">
    <property type="entry name" value="Lactate/malate_DH_C"/>
</dbReference>
<dbReference type="PROSITE" id="PS00068">
    <property type="entry name" value="MDH"/>
    <property type="match status" value="1"/>
</dbReference>
<dbReference type="EC" id="1.1.1.37" evidence="3"/>
<name>A0ABQ7M8H9_BRACM</name>
<evidence type="ECO:0000259" key="7">
    <source>
        <dbReference type="Pfam" id="PF02866"/>
    </source>
</evidence>
<evidence type="ECO:0000256" key="3">
    <source>
        <dbReference type="ARBA" id="ARBA00012995"/>
    </source>
</evidence>
<sequence length="383" mass="42494">MEFQEDSEGHTQKLNALQQPWPCKFPRITLLLQCNHLLHLLSDLIQHRSKLVLGYPGNPFSEAIHILLISSSVKMLRNLFLPSPQADEAVNRRNENERNTTLISLPHSPHNSFLHLATLTLPHSSCNTVSPHHVATQLSPWLPVATQLSPWFHVATQLLSCSIRIRSVAAPEARMVRWMGDGSILSLEKKIGWKDVSTLHLYNIANVKRVVADLSLCNTHSQVLAFTGPSELADCLKDVNVMVIPAGVPRKHSMTRNTVNSTVPIAAQVLTKKGVYDPKKLFGVTTLDVVRANTFVSQKKKLKHIIVDVPVIGGHAGITILPIFSKTKPSASLTDEECRFSYFVKSSLRALDGDGDVYECSFVESALADLPFFAPQIKFGRKL</sequence>
<comment type="caution">
    <text evidence="8">The sequence shown here is derived from an EMBL/GenBank/DDBJ whole genome shotgun (WGS) entry which is preliminary data.</text>
</comment>
<dbReference type="Gene3D" id="3.40.50.720">
    <property type="entry name" value="NAD(P)-binding Rossmann-like Domain"/>
    <property type="match status" value="1"/>
</dbReference>
<dbReference type="PANTHER" id="PTHR11540:SF16">
    <property type="entry name" value="MALATE DEHYDROGENASE, MITOCHONDRIAL"/>
    <property type="match status" value="1"/>
</dbReference>
<evidence type="ECO:0000256" key="2">
    <source>
        <dbReference type="ARBA" id="ARBA00011738"/>
    </source>
</evidence>
<evidence type="ECO:0000313" key="9">
    <source>
        <dbReference type="Proteomes" id="UP000823674"/>
    </source>
</evidence>
<proteinExistence type="inferred from homology"/>
<dbReference type="Pfam" id="PF02866">
    <property type="entry name" value="Ldh_1_C"/>
    <property type="match status" value="1"/>
</dbReference>